<dbReference type="CDD" id="cd00238">
    <property type="entry name" value="ERp29c"/>
    <property type="match status" value="1"/>
</dbReference>
<proteinExistence type="inferred from homology"/>
<keyword evidence="8" id="KW-0676">Redox-active center</keyword>
<accession>A0A3M7MA27</accession>
<dbReference type="AlphaFoldDB" id="A0A3M7MA27"/>
<evidence type="ECO:0000256" key="8">
    <source>
        <dbReference type="ARBA" id="ARBA00023284"/>
    </source>
</evidence>
<dbReference type="Gene3D" id="3.40.30.10">
    <property type="entry name" value="Glutaredoxin"/>
    <property type="match status" value="2"/>
</dbReference>
<dbReference type="NCBIfam" id="TIGR01126">
    <property type="entry name" value="pdi_dom"/>
    <property type="match status" value="2"/>
</dbReference>
<protein>
    <recommendedName>
        <fullName evidence="3">protein disulfide-isomerase</fullName>
        <ecNumber evidence="3">5.3.4.1</ecNumber>
    </recommendedName>
</protein>
<dbReference type="PANTHER" id="PTHR45672">
    <property type="entry name" value="PROTEIN DISULFIDE-ISOMERASE C17H9.14C-RELATED"/>
    <property type="match status" value="1"/>
</dbReference>
<dbReference type="CDD" id="cd02998">
    <property type="entry name" value="PDI_a_ERp38"/>
    <property type="match status" value="2"/>
</dbReference>
<dbReference type="FunFam" id="3.40.30.10:FF:000032">
    <property type="entry name" value="Protein disulfide-isomerase A6 homolog"/>
    <property type="match status" value="1"/>
</dbReference>
<feature type="signal peptide" evidence="10">
    <location>
        <begin position="1"/>
        <end position="28"/>
    </location>
</feature>
<comment type="catalytic activity">
    <reaction evidence="1">
        <text>Catalyzes the rearrangement of -S-S- bonds in proteins.</text>
        <dbReference type="EC" id="5.3.4.1"/>
    </reaction>
</comment>
<dbReference type="GO" id="GO:0003756">
    <property type="term" value="F:protein disulfide isomerase activity"/>
    <property type="evidence" value="ECO:0007669"/>
    <property type="project" value="UniProtKB-EC"/>
</dbReference>
<evidence type="ECO:0000256" key="5">
    <source>
        <dbReference type="ARBA" id="ARBA00022737"/>
    </source>
</evidence>
<dbReference type="PANTHER" id="PTHR45672:SF11">
    <property type="entry name" value="PROTEIN DISULFIDE-ISOMERASE C17H9.14C"/>
    <property type="match status" value="1"/>
</dbReference>
<evidence type="ECO:0000313" key="13">
    <source>
        <dbReference type="Proteomes" id="UP000265663"/>
    </source>
</evidence>
<dbReference type="OrthoDB" id="10264505at2759"/>
<evidence type="ECO:0000313" key="12">
    <source>
        <dbReference type="EMBL" id="RMZ71356.1"/>
    </source>
</evidence>
<evidence type="ECO:0000259" key="11">
    <source>
        <dbReference type="PROSITE" id="PS51352"/>
    </source>
</evidence>
<dbReference type="GO" id="GO:0006457">
    <property type="term" value="P:protein folding"/>
    <property type="evidence" value="ECO:0007669"/>
    <property type="project" value="TreeGrafter"/>
</dbReference>
<dbReference type="PRINTS" id="PR00421">
    <property type="entry name" value="THIOREDOXIN"/>
</dbReference>
<dbReference type="EMBL" id="KE747826">
    <property type="protein sequence ID" value="RMZ71356.1"/>
    <property type="molecule type" value="Genomic_DNA"/>
</dbReference>
<dbReference type="PROSITE" id="PS00194">
    <property type="entry name" value="THIOREDOXIN_1"/>
    <property type="match status" value="2"/>
</dbReference>
<reference evidence="12 13" key="1">
    <citation type="journal article" date="2014" name="PLoS ONE">
        <title>De novo Genome Assembly of the Fungal Plant Pathogen Pyrenophora semeniperda.</title>
        <authorList>
            <person name="Soliai M.M."/>
            <person name="Meyer S.E."/>
            <person name="Udall J.A."/>
            <person name="Elzinga D.E."/>
            <person name="Hermansen R.A."/>
            <person name="Bodily P.M."/>
            <person name="Hart A.A."/>
            <person name="Coleman C.E."/>
        </authorList>
    </citation>
    <scope>NUCLEOTIDE SEQUENCE [LARGE SCALE GENOMIC DNA]</scope>
    <source>
        <strain evidence="12 13">CCB06</strain>
        <tissue evidence="12">Mycelium</tissue>
    </source>
</reference>
<dbReference type="Pfam" id="PF00085">
    <property type="entry name" value="Thioredoxin"/>
    <property type="match status" value="2"/>
</dbReference>
<evidence type="ECO:0000256" key="3">
    <source>
        <dbReference type="ARBA" id="ARBA00012723"/>
    </source>
</evidence>
<dbReference type="InterPro" id="IPR017937">
    <property type="entry name" value="Thioredoxin_CS"/>
</dbReference>
<keyword evidence="13" id="KW-1185">Reference proteome</keyword>
<comment type="similarity">
    <text evidence="2 9">Belongs to the protein disulfide isomerase family.</text>
</comment>
<evidence type="ECO:0000256" key="7">
    <source>
        <dbReference type="ARBA" id="ARBA00023235"/>
    </source>
</evidence>
<dbReference type="InterPro" id="IPR011679">
    <property type="entry name" value="ERp29_C"/>
</dbReference>
<dbReference type="InterPro" id="IPR051063">
    <property type="entry name" value="PDI"/>
</dbReference>
<feature type="domain" description="Thioredoxin" evidence="11">
    <location>
        <begin position="142"/>
        <end position="260"/>
    </location>
</feature>
<dbReference type="InterPro" id="IPR005788">
    <property type="entry name" value="PDI_thioredoxin-like_dom"/>
</dbReference>
<feature type="chain" id="PRO_5018156330" description="protein disulfide-isomerase" evidence="10">
    <location>
        <begin position="29"/>
        <end position="371"/>
    </location>
</feature>
<dbReference type="SUPFAM" id="SSF47933">
    <property type="entry name" value="ERP29 C domain-like"/>
    <property type="match status" value="1"/>
</dbReference>
<dbReference type="EC" id="5.3.4.1" evidence="3"/>
<evidence type="ECO:0000256" key="9">
    <source>
        <dbReference type="RuleBase" id="RU004208"/>
    </source>
</evidence>
<dbReference type="Proteomes" id="UP000265663">
    <property type="component" value="Unassembled WGS sequence"/>
</dbReference>
<evidence type="ECO:0000256" key="2">
    <source>
        <dbReference type="ARBA" id="ARBA00006347"/>
    </source>
</evidence>
<gene>
    <name evidence="12" type="ORF">GMOD_00005899</name>
</gene>
<feature type="domain" description="Thioredoxin" evidence="11">
    <location>
        <begin position="16"/>
        <end position="139"/>
    </location>
</feature>
<evidence type="ECO:0000256" key="1">
    <source>
        <dbReference type="ARBA" id="ARBA00001182"/>
    </source>
</evidence>
<keyword evidence="5" id="KW-0677">Repeat</keyword>
<sequence>MLSSPNLTMLFRNLIPAAIALLPALAAASSVIDLEPSNFDTVVLKSGKPALVEFFAPWCGHCKNLAPVYEELATVFQHAGDKVSVAKVDADNHKSLGKRFGVTGFPTLKWFDGKSDKPTDYTGGRDLESLTKFIQEKTSVKPKVKGKLPSQVVYLDDKTFKEKVGKDQNVLVAFTAPWCGHCKTLAPIWETLATDFINEPSVLIAKVDAEAENAKALATEQGVSSYPTIKYFPKGSTEPLPYEGARDEKAFIEFINTNAGTHRAVGGSLDATGGTIEAFNAVIAKFQGKWTDGASEAKTLAATLHDKYAEYYVKVFNKIGANQGYAAKELKRLQGLIAKGNLAPEKMDDLISRSNILRTFISDDAEEKNEL</sequence>
<dbReference type="InterPro" id="IPR036249">
    <property type="entry name" value="Thioredoxin-like_sf"/>
</dbReference>
<name>A0A3M7MA27_9PLEO</name>
<keyword evidence="7 12" id="KW-0413">Isomerase</keyword>
<evidence type="ECO:0000256" key="10">
    <source>
        <dbReference type="SAM" id="SignalP"/>
    </source>
</evidence>
<evidence type="ECO:0000256" key="6">
    <source>
        <dbReference type="ARBA" id="ARBA00023157"/>
    </source>
</evidence>
<dbReference type="InterPro" id="IPR013766">
    <property type="entry name" value="Thioredoxin_domain"/>
</dbReference>
<keyword evidence="4 10" id="KW-0732">Signal</keyword>
<dbReference type="PROSITE" id="PS51352">
    <property type="entry name" value="THIOREDOXIN_2"/>
    <property type="match status" value="2"/>
</dbReference>
<keyword evidence="6" id="KW-1015">Disulfide bond</keyword>
<organism evidence="12 13">
    <name type="scientific">Pyrenophora seminiperda CCB06</name>
    <dbReference type="NCBI Taxonomy" id="1302712"/>
    <lineage>
        <taxon>Eukaryota</taxon>
        <taxon>Fungi</taxon>
        <taxon>Dikarya</taxon>
        <taxon>Ascomycota</taxon>
        <taxon>Pezizomycotina</taxon>
        <taxon>Dothideomycetes</taxon>
        <taxon>Pleosporomycetidae</taxon>
        <taxon>Pleosporales</taxon>
        <taxon>Pleosporineae</taxon>
        <taxon>Pleosporaceae</taxon>
        <taxon>Pyrenophora</taxon>
    </lineage>
</organism>
<dbReference type="SUPFAM" id="SSF52833">
    <property type="entry name" value="Thioredoxin-like"/>
    <property type="match status" value="2"/>
</dbReference>
<dbReference type="InterPro" id="IPR036356">
    <property type="entry name" value="ERp29_C_sf"/>
</dbReference>
<dbReference type="Pfam" id="PF07749">
    <property type="entry name" value="ERp29"/>
    <property type="match status" value="1"/>
</dbReference>
<dbReference type="Gene3D" id="1.20.1150.12">
    <property type="entry name" value="Endoplasmic reticulum resident protein 29, C-terminal domain"/>
    <property type="match status" value="1"/>
</dbReference>
<dbReference type="GO" id="GO:0005783">
    <property type="term" value="C:endoplasmic reticulum"/>
    <property type="evidence" value="ECO:0007669"/>
    <property type="project" value="InterPro"/>
</dbReference>
<evidence type="ECO:0000256" key="4">
    <source>
        <dbReference type="ARBA" id="ARBA00022729"/>
    </source>
</evidence>